<evidence type="ECO:0000256" key="4">
    <source>
        <dbReference type="ARBA" id="ARBA00022598"/>
    </source>
</evidence>
<keyword evidence="7" id="KW-0133">Cell shape</keyword>
<feature type="binding site" evidence="7">
    <location>
        <begin position="118"/>
        <end position="124"/>
    </location>
    <ligand>
        <name>ATP</name>
        <dbReference type="ChEBI" id="CHEBI:30616"/>
    </ligand>
</feature>
<dbReference type="Gene3D" id="3.40.50.720">
    <property type="entry name" value="NAD(P)-binding Rossmann-like Domain"/>
    <property type="match status" value="1"/>
</dbReference>
<dbReference type="GO" id="GO:0051301">
    <property type="term" value="P:cell division"/>
    <property type="evidence" value="ECO:0007669"/>
    <property type="project" value="UniProtKB-KW"/>
</dbReference>
<dbReference type="UniPathway" id="UPA00219"/>
<proteinExistence type="inferred from homology"/>
<dbReference type="SUPFAM" id="SSF53244">
    <property type="entry name" value="MurD-like peptide ligases, peptide-binding domain"/>
    <property type="match status" value="1"/>
</dbReference>
<keyword evidence="7" id="KW-0961">Cell wall biogenesis/degradation</keyword>
<evidence type="ECO:0000256" key="3">
    <source>
        <dbReference type="ARBA" id="ARBA00022490"/>
    </source>
</evidence>
<dbReference type="AlphaFoldDB" id="A0A4R6Z9D7"/>
<dbReference type="GO" id="GO:0005737">
    <property type="term" value="C:cytoplasm"/>
    <property type="evidence" value="ECO:0007669"/>
    <property type="project" value="UniProtKB-SubCell"/>
</dbReference>
<dbReference type="SUPFAM" id="SSF53623">
    <property type="entry name" value="MurD-like peptide ligases, catalytic domain"/>
    <property type="match status" value="1"/>
</dbReference>
<comment type="catalytic activity">
    <reaction evidence="7">
        <text>UDP-N-acetyl-alpha-D-muramoyl-L-alanine + D-glutamate + ATP = UDP-N-acetyl-alpha-D-muramoyl-L-alanyl-D-glutamate + ADP + phosphate + H(+)</text>
        <dbReference type="Rhea" id="RHEA:16429"/>
        <dbReference type="ChEBI" id="CHEBI:15378"/>
        <dbReference type="ChEBI" id="CHEBI:29986"/>
        <dbReference type="ChEBI" id="CHEBI:30616"/>
        <dbReference type="ChEBI" id="CHEBI:43474"/>
        <dbReference type="ChEBI" id="CHEBI:83898"/>
        <dbReference type="ChEBI" id="CHEBI:83900"/>
        <dbReference type="ChEBI" id="CHEBI:456216"/>
        <dbReference type="EC" id="6.3.2.9"/>
    </reaction>
</comment>
<keyword evidence="3 7" id="KW-0963">Cytoplasm</keyword>
<comment type="similarity">
    <text evidence="7">Belongs to the MurCDEF family.</text>
</comment>
<dbReference type="GO" id="GO:0005524">
    <property type="term" value="F:ATP binding"/>
    <property type="evidence" value="ECO:0007669"/>
    <property type="project" value="UniProtKB-UniRule"/>
</dbReference>
<keyword evidence="6 7" id="KW-0067">ATP-binding</keyword>
<dbReference type="GO" id="GO:0008764">
    <property type="term" value="F:UDP-N-acetylmuramoylalanine-D-glutamate ligase activity"/>
    <property type="evidence" value="ECO:0007669"/>
    <property type="project" value="UniProtKB-UniRule"/>
</dbReference>
<dbReference type="Gene3D" id="3.40.1190.10">
    <property type="entry name" value="Mur-like, catalytic domain"/>
    <property type="match status" value="1"/>
</dbReference>
<evidence type="ECO:0000256" key="1">
    <source>
        <dbReference type="ARBA" id="ARBA00004496"/>
    </source>
</evidence>
<feature type="domain" description="Mur ligase central" evidence="8">
    <location>
        <begin position="116"/>
        <end position="279"/>
    </location>
</feature>
<protein>
    <recommendedName>
        <fullName evidence="7">UDP-N-acetylmuramoylalanine--D-glutamate ligase</fullName>
        <ecNumber evidence="7">6.3.2.9</ecNumber>
    </recommendedName>
    <alternativeName>
        <fullName evidence="7">D-glutamic acid-adding enzyme</fullName>
    </alternativeName>
    <alternativeName>
        <fullName evidence="7">UDP-N-acetylmuramoyl-L-alanyl-D-glutamate synthetase</fullName>
    </alternativeName>
</protein>
<keyword evidence="5 7" id="KW-0547">Nucleotide-binding</keyword>
<comment type="subcellular location">
    <subcellularLocation>
        <location evidence="1 7">Cytoplasm</location>
    </subcellularLocation>
</comment>
<dbReference type="PANTHER" id="PTHR43692:SF1">
    <property type="entry name" value="UDP-N-ACETYLMURAMOYLALANINE--D-GLUTAMATE LIGASE"/>
    <property type="match status" value="1"/>
</dbReference>
<dbReference type="RefSeq" id="WP_133816651.1">
    <property type="nucleotide sequence ID" value="NZ_SNZH01000001.1"/>
</dbReference>
<comment type="function">
    <text evidence="7">Cell wall formation. Catalyzes the addition of glutamate to the nucleotide precursor UDP-N-acetylmuramoyl-L-alanine (UMA).</text>
</comment>
<dbReference type="NCBIfam" id="TIGR01087">
    <property type="entry name" value="murD"/>
    <property type="match status" value="1"/>
</dbReference>
<evidence type="ECO:0000259" key="8">
    <source>
        <dbReference type="Pfam" id="PF08245"/>
    </source>
</evidence>
<evidence type="ECO:0000256" key="2">
    <source>
        <dbReference type="ARBA" id="ARBA00004752"/>
    </source>
</evidence>
<dbReference type="Gene3D" id="3.90.190.20">
    <property type="entry name" value="Mur ligase, C-terminal domain"/>
    <property type="match status" value="1"/>
</dbReference>
<comment type="caution">
    <text evidence="9">The sequence shown here is derived from an EMBL/GenBank/DDBJ whole genome shotgun (WGS) entry which is preliminary data.</text>
</comment>
<dbReference type="InterPro" id="IPR036565">
    <property type="entry name" value="Mur-like_cat_sf"/>
</dbReference>
<evidence type="ECO:0000313" key="9">
    <source>
        <dbReference type="EMBL" id="TDR48527.1"/>
    </source>
</evidence>
<organism evidence="9 10">
    <name type="scientific">Tahibacter aquaticus</name>
    <dbReference type="NCBI Taxonomy" id="520092"/>
    <lineage>
        <taxon>Bacteria</taxon>
        <taxon>Pseudomonadati</taxon>
        <taxon>Pseudomonadota</taxon>
        <taxon>Gammaproteobacteria</taxon>
        <taxon>Lysobacterales</taxon>
        <taxon>Rhodanobacteraceae</taxon>
        <taxon>Tahibacter</taxon>
    </lineage>
</organism>
<reference evidence="9 10" key="1">
    <citation type="submission" date="2019-03" db="EMBL/GenBank/DDBJ databases">
        <title>Genomic Encyclopedia of Type Strains, Phase IV (KMG-IV): sequencing the most valuable type-strain genomes for metagenomic binning, comparative biology and taxonomic classification.</title>
        <authorList>
            <person name="Goeker M."/>
        </authorList>
    </citation>
    <scope>NUCLEOTIDE SEQUENCE [LARGE SCALE GENOMIC DNA]</scope>
    <source>
        <strain evidence="9 10">DSM 21667</strain>
    </source>
</reference>
<sequence length="455" mass="48914">MRFAELAGKRVAVWGYGREGRATLAALRRRLPGQRVSLICSEAEAEQARAFHQDALDYVTGEPYAGLLWSFDIVVKSPGVSVYLPAIVEAKAAGVCFTSSTALWFGENPLASVAGVTGTKGKSTTSALIAHLLRSLGKRVALAGNIGMPLLELLDTQALVDCWVVELSSFQTAEVARLDVGLINNVYEEHLDWHGTRERYVADKLALARHSACLVVNGLQQELLARTLAHPRRRAFGTVAGWHVQDGWIAHGHELLLPLAELPLRGEHNGLNLCAALSAVDALGFDAHAALPAARSFVPLPHRLQTLGERGGLVWVNDSISTTPQASIEALRSFDGRAVSILVGGFDRGVDWSDFHQHVQRHPPQAVICLGSNGLRIFQLLDSAPRAFALEQRASLADATALARELTPVGGVVLLSPGAPSFDQFRDYADRGRAFTQLAGFDPQSIAAIEGLGIC</sequence>
<dbReference type="Proteomes" id="UP000295293">
    <property type="component" value="Unassembled WGS sequence"/>
</dbReference>
<dbReference type="OrthoDB" id="9809796at2"/>
<evidence type="ECO:0000313" key="10">
    <source>
        <dbReference type="Proteomes" id="UP000295293"/>
    </source>
</evidence>
<dbReference type="Pfam" id="PF08245">
    <property type="entry name" value="Mur_ligase_M"/>
    <property type="match status" value="1"/>
</dbReference>
<name>A0A4R6Z9D7_9GAMM</name>
<evidence type="ECO:0000256" key="7">
    <source>
        <dbReference type="HAMAP-Rule" id="MF_00639"/>
    </source>
</evidence>
<evidence type="ECO:0000256" key="5">
    <source>
        <dbReference type="ARBA" id="ARBA00022741"/>
    </source>
</evidence>
<dbReference type="HAMAP" id="MF_00639">
    <property type="entry name" value="MurD"/>
    <property type="match status" value="1"/>
</dbReference>
<keyword evidence="7" id="KW-0573">Peptidoglycan synthesis</keyword>
<evidence type="ECO:0000256" key="6">
    <source>
        <dbReference type="ARBA" id="ARBA00022840"/>
    </source>
</evidence>
<keyword evidence="7" id="KW-0132">Cell division</keyword>
<dbReference type="PANTHER" id="PTHR43692">
    <property type="entry name" value="UDP-N-ACETYLMURAMOYLALANINE--D-GLUTAMATE LIGASE"/>
    <property type="match status" value="1"/>
</dbReference>
<dbReference type="GO" id="GO:0009252">
    <property type="term" value="P:peptidoglycan biosynthetic process"/>
    <property type="evidence" value="ECO:0007669"/>
    <property type="project" value="UniProtKB-UniRule"/>
</dbReference>
<dbReference type="EMBL" id="SNZH01000001">
    <property type="protein sequence ID" value="TDR48527.1"/>
    <property type="molecule type" value="Genomic_DNA"/>
</dbReference>
<accession>A0A4R6Z9D7</accession>
<dbReference type="GO" id="GO:0008360">
    <property type="term" value="P:regulation of cell shape"/>
    <property type="evidence" value="ECO:0007669"/>
    <property type="project" value="UniProtKB-KW"/>
</dbReference>
<dbReference type="InterPro" id="IPR036615">
    <property type="entry name" value="Mur_ligase_C_dom_sf"/>
</dbReference>
<dbReference type="EC" id="6.3.2.9" evidence="7"/>
<dbReference type="SUPFAM" id="SSF51984">
    <property type="entry name" value="MurCD N-terminal domain"/>
    <property type="match status" value="1"/>
</dbReference>
<keyword evidence="7" id="KW-0131">Cell cycle</keyword>
<comment type="pathway">
    <text evidence="2 7">Cell wall biogenesis; peptidoglycan biosynthesis.</text>
</comment>
<dbReference type="InterPro" id="IPR013221">
    <property type="entry name" value="Mur_ligase_cen"/>
</dbReference>
<keyword evidence="10" id="KW-1185">Reference proteome</keyword>
<dbReference type="GO" id="GO:0071555">
    <property type="term" value="P:cell wall organization"/>
    <property type="evidence" value="ECO:0007669"/>
    <property type="project" value="UniProtKB-KW"/>
</dbReference>
<gene>
    <name evidence="7" type="primary">murD</name>
    <name evidence="9" type="ORF">DFR29_101147</name>
</gene>
<keyword evidence="4 7" id="KW-0436">Ligase</keyword>
<dbReference type="InterPro" id="IPR005762">
    <property type="entry name" value="MurD"/>
</dbReference>